<gene>
    <name evidence="3" type="ORF">KUF71_022416</name>
</gene>
<keyword evidence="1" id="KW-1133">Transmembrane helix</keyword>
<reference evidence="3" key="2">
    <citation type="journal article" date="2023" name="BMC Genomics">
        <title>Pest status, molecular evolution, and epigenetic factors derived from the genome assembly of Frankliniella fusca, a thysanopteran phytovirus vector.</title>
        <authorList>
            <person name="Catto M.A."/>
            <person name="Labadie P.E."/>
            <person name="Jacobson A.L."/>
            <person name="Kennedy G.G."/>
            <person name="Srinivasan R."/>
            <person name="Hunt B.G."/>
        </authorList>
    </citation>
    <scope>NUCLEOTIDE SEQUENCE</scope>
    <source>
        <strain evidence="3">PL_HMW_Pooled</strain>
    </source>
</reference>
<name>A0AAE1H1B4_9NEOP</name>
<feature type="signal peptide" evidence="2">
    <location>
        <begin position="1"/>
        <end position="27"/>
    </location>
</feature>
<keyword evidence="4" id="KW-1185">Reference proteome</keyword>
<keyword evidence="1" id="KW-0812">Transmembrane</keyword>
<keyword evidence="1" id="KW-0472">Membrane</keyword>
<feature type="transmembrane region" description="Helical" evidence="1">
    <location>
        <begin position="43"/>
        <end position="66"/>
    </location>
</feature>
<dbReference type="Proteomes" id="UP001219518">
    <property type="component" value="Unassembled WGS sequence"/>
</dbReference>
<evidence type="ECO:0000313" key="4">
    <source>
        <dbReference type="Proteomes" id="UP001219518"/>
    </source>
</evidence>
<keyword evidence="2" id="KW-0732">Signal</keyword>
<evidence type="ECO:0000256" key="1">
    <source>
        <dbReference type="SAM" id="Phobius"/>
    </source>
</evidence>
<proteinExistence type="predicted"/>
<evidence type="ECO:0000313" key="3">
    <source>
        <dbReference type="EMBL" id="KAK3912962.1"/>
    </source>
</evidence>
<sequence>MLASGRSSGRWALALVLAAAAAAVASGAHVPDGAVESNAVLSLNLTNLVILLVLKAIIFGAGHMGVGWAAKSSRGGESAGPAPLVTEQEALLLLGFLMGGQGGPGGPHGPHNQRVDRDGYQCLNRVACQEPEAANSYARAGILLSNGAKLLNGVIPYDPKYDHIVEGLVDAVEYGRRGERCDLRYSCARR</sequence>
<feature type="chain" id="PRO_5041997310" evidence="2">
    <location>
        <begin position="28"/>
        <end position="190"/>
    </location>
</feature>
<evidence type="ECO:0000256" key="2">
    <source>
        <dbReference type="SAM" id="SignalP"/>
    </source>
</evidence>
<dbReference type="AlphaFoldDB" id="A0AAE1H1B4"/>
<comment type="caution">
    <text evidence="3">The sequence shown here is derived from an EMBL/GenBank/DDBJ whole genome shotgun (WGS) entry which is preliminary data.</text>
</comment>
<reference evidence="3" key="1">
    <citation type="submission" date="2021-07" db="EMBL/GenBank/DDBJ databases">
        <authorList>
            <person name="Catto M.A."/>
            <person name="Jacobson A."/>
            <person name="Kennedy G."/>
            <person name="Labadie P."/>
            <person name="Hunt B.G."/>
            <person name="Srinivasan R."/>
        </authorList>
    </citation>
    <scope>NUCLEOTIDE SEQUENCE</scope>
    <source>
        <strain evidence="3">PL_HMW_Pooled</strain>
        <tissue evidence="3">Head</tissue>
    </source>
</reference>
<dbReference type="EMBL" id="JAHWGI010000307">
    <property type="protein sequence ID" value="KAK3912962.1"/>
    <property type="molecule type" value="Genomic_DNA"/>
</dbReference>
<accession>A0AAE1H1B4</accession>
<protein>
    <submittedName>
        <fullName evidence="3">Carcinine transporter</fullName>
    </submittedName>
</protein>
<organism evidence="3 4">
    <name type="scientific">Frankliniella fusca</name>
    <dbReference type="NCBI Taxonomy" id="407009"/>
    <lineage>
        <taxon>Eukaryota</taxon>
        <taxon>Metazoa</taxon>
        <taxon>Ecdysozoa</taxon>
        <taxon>Arthropoda</taxon>
        <taxon>Hexapoda</taxon>
        <taxon>Insecta</taxon>
        <taxon>Pterygota</taxon>
        <taxon>Neoptera</taxon>
        <taxon>Paraneoptera</taxon>
        <taxon>Thysanoptera</taxon>
        <taxon>Terebrantia</taxon>
        <taxon>Thripoidea</taxon>
        <taxon>Thripidae</taxon>
        <taxon>Frankliniella</taxon>
    </lineage>
</organism>